<keyword evidence="8 12" id="KW-0472">Membrane</keyword>
<feature type="domain" description="TFIIS central" evidence="15">
    <location>
        <begin position="124"/>
        <end position="236"/>
    </location>
</feature>
<comment type="caution">
    <text evidence="16">The sequence shown here is derived from an EMBL/GenBank/DDBJ whole genome shotgun (WGS) entry which is preliminary data.</text>
</comment>
<evidence type="ECO:0000256" key="10">
    <source>
        <dbReference type="PROSITE-ProRule" id="PRU00649"/>
    </source>
</evidence>
<keyword evidence="16" id="KW-0648">Protein biosynthesis</keyword>
<evidence type="ECO:0000259" key="15">
    <source>
        <dbReference type="PROSITE" id="PS51321"/>
    </source>
</evidence>
<evidence type="ECO:0000256" key="11">
    <source>
        <dbReference type="SAM" id="MobiDB-lite"/>
    </source>
</evidence>
<keyword evidence="7 12" id="KW-1133">Transmembrane helix</keyword>
<evidence type="ECO:0000256" key="12">
    <source>
        <dbReference type="SAM" id="Phobius"/>
    </source>
</evidence>
<dbReference type="GO" id="GO:0005634">
    <property type="term" value="C:nucleus"/>
    <property type="evidence" value="ECO:0007669"/>
    <property type="project" value="UniProtKB-SubCell"/>
</dbReference>
<sequence>MATDLSCLTSLTSSVQQWKRVLEEKSSSPAELRRALDELRKYGSLPTQVLQETKIGVAVNHVGKDVEMNEEVRKAAKALLADWKEMHRKRTRDPLPAETALKQAKTVPETPEAANLACAPKSGQRQKVLQMLEAALTGQKNPAKTHALAVAIEEELHAQLEGSDKAYINQSRAIVFNLKDAANDSFRQRLLGGSLDPRALPHMNTQEMASDSKAALRAEMRQQSLQESAVKVPEERVTDAYTCERCGGKRSRIHPDAVSPAKGPPDHKTSRPGVLPVPAEPSSPHPWLPEGSPGSSSLRAIGVAPSRMTSFQTLRDVDEDEPDDISDPEYVDAKSMRFDTLVSHRLQLVTDTRLADDTFFHKGEWKQTLSLCGSLEDHYDTSRPSEIIVNSVLFKTVSTLAIAANALYIGIRTDQQLKYSYNRINGAAAVSMSNTFEYAFFCWFSAELILYLVAFRMSFFIGKNWYWNMFDLFLIANAALELLIPDLFANMSFLRICRVFRLVRVVRLVRTVKWLRSLRTMLFAMISSLGSLIWAFVMICFIMFVFSIIFGNAAVSYFDQVNADITTERDDADAVYDSFGSLFTSFVTLFGAIFGGTDWMIFQPTLSLLGSGGYGELYFCMFLFYIGFCLVGLLNVVTGIFVDSAVTTRTEDEVVDSYREDLQRTSDEVQRIFHSADVGDSGRLTLEAFSRCLKQNAWVAAYFAGLDIGADDAGTIFTLMDTNGSGDITVEEFVQGTMKLKGHAKSIDIFAIMFDMTRLGLQVQKLCSLVEDQFRDVKRMVEPERPLTRKRLFKPLKRLMEELDVPEDDDPTRSCRLRLLKRLSQARVA</sequence>
<dbReference type="InterPro" id="IPR002048">
    <property type="entry name" value="EF_hand_dom"/>
</dbReference>
<dbReference type="SUPFAM" id="SSF81324">
    <property type="entry name" value="Voltage-gated potassium channels"/>
    <property type="match status" value="1"/>
</dbReference>
<dbReference type="OMA" id="VEDQFRD"/>
<feature type="region of interest" description="Disordered" evidence="11">
    <location>
        <begin position="194"/>
        <end position="233"/>
    </location>
</feature>
<dbReference type="GO" id="GO:0003746">
    <property type="term" value="F:translation elongation factor activity"/>
    <property type="evidence" value="ECO:0007669"/>
    <property type="project" value="UniProtKB-KW"/>
</dbReference>
<dbReference type="AlphaFoldDB" id="A0A1Q9C7W9"/>
<dbReference type="Pfam" id="PF07500">
    <property type="entry name" value="TFIIS_M"/>
    <property type="match status" value="1"/>
</dbReference>
<dbReference type="Pfam" id="PF00520">
    <property type="entry name" value="Ion_trans"/>
    <property type="match status" value="1"/>
</dbReference>
<dbReference type="GO" id="GO:0005509">
    <property type="term" value="F:calcium ion binding"/>
    <property type="evidence" value="ECO:0007669"/>
    <property type="project" value="InterPro"/>
</dbReference>
<dbReference type="InterPro" id="IPR017923">
    <property type="entry name" value="TFIIS_N"/>
</dbReference>
<dbReference type="SUPFAM" id="SSF46942">
    <property type="entry name" value="Elongation factor TFIIS domain 2"/>
    <property type="match status" value="1"/>
</dbReference>
<feature type="transmembrane region" description="Helical" evidence="12">
    <location>
        <begin position="392"/>
        <end position="411"/>
    </location>
</feature>
<evidence type="ECO:0000259" key="14">
    <source>
        <dbReference type="PROSITE" id="PS51319"/>
    </source>
</evidence>
<evidence type="ECO:0000256" key="8">
    <source>
        <dbReference type="ARBA" id="ARBA00023136"/>
    </source>
</evidence>
<dbReference type="SMART" id="SM00510">
    <property type="entry name" value="TFS2M"/>
    <property type="match status" value="1"/>
</dbReference>
<feature type="transmembrane region" description="Helical" evidence="12">
    <location>
        <begin position="438"/>
        <end position="459"/>
    </location>
</feature>
<dbReference type="SUPFAM" id="SSF47473">
    <property type="entry name" value="EF-hand"/>
    <property type="match status" value="1"/>
</dbReference>
<dbReference type="Gene3D" id="1.10.472.30">
    <property type="entry name" value="Transcription elongation factor S-II, central domain"/>
    <property type="match status" value="1"/>
</dbReference>
<organism evidence="16 17">
    <name type="scientific">Symbiodinium microadriaticum</name>
    <name type="common">Dinoflagellate</name>
    <name type="synonym">Zooxanthella microadriatica</name>
    <dbReference type="NCBI Taxonomy" id="2951"/>
    <lineage>
        <taxon>Eukaryota</taxon>
        <taxon>Sar</taxon>
        <taxon>Alveolata</taxon>
        <taxon>Dinophyceae</taxon>
        <taxon>Suessiales</taxon>
        <taxon>Symbiodiniaceae</taxon>
        <taxon>Symbiodinium</taxon>
    </lineage>
</organism>
<evidence type="ECO:0000256" key="3">
    <source>
        <dbReference type="ARBA" id="ARBA00022723"/>
    </source>
</evidence>
<proteinExistence type="predicted"/>
<dbReference type="PROSITE" id="PS51319">
    <property type="entry name" value="TFIIS_N"/>
    <property type="match status" value="1"/>
</dbReference>
<evidence type="ECO:0000256" key="5">
    <source>
        <dbReference type="ARBA" id="ARBA00022833"/>
    </source>
</evidence>
<dbReference type="PANTHER" id="PTHR11477">
    <property type="entry name" value="TRANSCRIPTION FACTOR S-II ZINC FINGER DOMAIN-CONTAINING PROTEIN"/>
    <property type="match status" value="1"/>
</dbReference>
<evidence type="ECO:0000259" key="13">
    <source>
        <dbReference type="PROSITE" id="PS50222"/>
    </source>
</evidence>
<accession>A0A1Q9C7W9</accession>
<dbReference type="PROSITE" id="PS50222">
    <property type="entry name" value="EF_HAND_2"/>
    <property type="match status" value="2"/>
</dbReference>
<dbReference type="GO" id="GO:0006351">
    <property type="term" value="P:DNA-templated transcription"/>
    <property type="evidence" value="ECO:0007669"/>
    <property type="project" value="InterPro"/>
</dbReference>
<evidence type="ECO:0000256" key="7">
    <source>
        <dbReference type="ARBA" id="ARBA00022989"/>
    </source>
</evidence>
<dbReference type="InterPro" id="IPR018247">
    <property type="entry name" value="EF_Hand_1_Ca_BS"/>
</dbReference>
<evidence type="ECO:0000256" key="1">
    <source>
        <dbReference type="ARBA" id="ARBA00004141"/>
    </source>
</evidence>
<feature type="transmembrane region" description="Helical" evidence="12">
    <location>
        <begin position="522"/>
        <end position="555"/>
    </location>
</feature>
<keyword evidence="2 12" id="KW-0812">Transmembrane</keyword>
<keyword evidence="3" id="KW-0479">Metal-binding</keyword>
<dbReference type="EMBL" id="LSRX01001534">
    <property type="protein sequence ID" value="OLP79019.1"/>
    <property type="molecule type" value="Genomic_DNA"/>
</dbReference>
<feature type="domain" description="TFIIS N-terminal" evidence="14">
    <location>
        <begin position="13"/>
        <end position="90"/>
    </location>
</feature>
<dbReference type="PROSITE" id="PS00018">
    <property type="entry name" value="EF_HAND_1"/>
    <property type="match status" value="1"/>
</dbReference>
<evidence type="ECO:0000313" key="17">
    <source>
        <dbReference type="Proteomes" id="UP000186817"/>
    </source>
</evidence>
<reference evidence="16 17" key="1">
    <citation type="submission" date="2016-02" db="EMBL/GenBank/DDBJ databases">
        <title>Genome analysis of coral dinoflagellate symbionts highlights evolutionary adaptations to a symbiotic lifestyle.</title>
        <authorList>
            <person name="Aranda M."/>
            <person name="Li Y."/>
            <person name="Liew Y.J."/>
            <person name="Baumgarten S."/>
            <person name="Simakov O."/>
            <person name="Wilson M."/>
            <person name="Piel J."/>
            <person name="Ashoor H."/>
            <person name="Bougouffa S."/>
            <person name="Bajic V.B."/>
            <person name="Ryu T."/>
            <person name="Ravasi T."/>
            <person name="Bayer T."/>
            <person name="Micklem G."/>
            <person name="Kim H."/>
            <person name="Bhak J."/>
            <person name="Lajeunesse T.C."/>
            <person name="Voolstra C.R."/>
        </authorList>
    </citation>
    <scope>NUCLEOTIDE SEQUENCE [LARGE SCALE GENOMIC DNA]</scope>
    <source>
        <strain evidence="16 17">CCMP2467</strain>
    </source>
</reference>
<keyword evidence="9 10" id="KW-0539">Nucleus</keyword>
<keyword evidence="4" id="KW-0863">Zinc-finger</keyword>
<evidence type="ECO:0000256" key="4">
    <source>
        <dbReference type="ARBA" id="ARBA00022771"/>
    </source>
</evidence>
<keyword evidence="6" id="KW-0106">Calcium</keyword>
<evidence type="ECO:0000313" key="16">
    <source>
        <dbReference type="EMBL" id="OLP79019.1"/>
    </source>
</evidence>
<feature type="transmembrane region" description="Helical" evidence="12">
    <location>
        <begin position="617"/>
        <end position="642"/>
    </location>
</feature>
<dbReference type="OrthoDB" id="422354at2759"/>
<feature type="compositionally biased region" description="Pro residues" evidence="11">
    <location>
        <begin position="278"/>
        <end position="287"/>
    </location>
</feature>
<dbReference type="SMART" id="SM00054">
    <property type="entry name" value="EFh"/>
    <property type="match status" value="2"/>
</dbReference>
<dbReference type="SUPFAM" id="SSF47676">
    <property type="entry name" value="Conserved domain common to transcription factors TFIIS, elongin A, CRSP70"/>
    <property type="match status" value="1"/>
</dbReference>
<dbReference type="InterPro" id="IPR036575">
    <property type="entry name" value="TFIIS_cen_dom_sf"/>
</dbReference>
<evidence type="ECO:0000256" key="2">
    <source>
        <dbReference type="ARBA" id="ARBA00022692"/>
    </source>
</evidence>
<keyword evidence="5" id="KW-0862">Zinc</keyword>
<dbReference type="Gene3D" id="1.10.287.70">
    <property type="match status" value="1"/>
</dbReference>
<dbReference type="PROSITE" id="PS51321">
    <property type="entry name" value="TFIIS_CENTRAL"/>
    <property type="match status" value="1"/>
</dbReference>
<gene>
    <name evidence="16" type="primary">TCEA2</name>
    <name evidence="16" type="ORF">AK812_SmicGene40739</name>
</gene>
<feature type="domain" description="EF-hand" evidence="13">
    <location>
        <begin position="708"/>
        <end position="743"/>
    </location>
</feature>
<evidence type="ECO:0000256" key="6">
    <source>
        <dbReference type="ARBA" id="ARBA00022837"/>
    </source>
</evidence>
<dbReference type="Gene3D" id="1.20.120.350">
    <property type="entry name" value="Voltage-gated potassium channels. Chain C"/>
    <property type="match status" value="1"/>
</dbReference>
<dbReference type="Gene3D" id="1.20.930.10">
    <property type="entry name" value="Conserved domain common to transcription factors TFIIS, elongin A, CRSP70"/>
    <property type="match status" value="1"/>
</dbReference>
<feature type="region of interest" description="Disordered" evidence="11">
    <location>
        <begin position="247"/>
        <end position="300"/>
    </location>
</feature>
<dbReference type="InterPro" id="IPR035441">
    <property type="entry name" value="TFIIS/LEDGF_dom_sf"/>
</dbReference>
<keyword evidence="17" id="KW-1185">Reference proteome</keyword>
<dbReference type="GO" id="GO:0016020">
    <property type="term" value="C:membrane"/>
    <property type="evidence" value="ECO:0007669"/>
    <property type="project" value="UniProtKB-SubCell"/>
</dbReference>
<evidence type="ECO:0000256" key="9">
    <source>
        <dbReference type="ARBA" id="ARBA00023242"/>
    </source>
</evidence>
<dbReference type="Gene3D" id="1.10.238.10">
    <property type="entry name" value="EF-hand"/>
    <property type="match status" value="1"/>
</dbReference>
<dbReference type="Proteomes" id="UP000186817">
    <property type="component" value="Unassembled WGS sequence"/>
</dbReference>
<dbReference type="GO" id="GO:0008270">
    <property type="term" value="F:zinc ion binding"/>
    <property type="evidence" value="ECO:0007669"/>
    <property type="project" value="UniProtKB-KW"/>
</dbReference>
<dbReference type="InterPro" id="IPR027359">
    <property type="entry name" value="Volt_channel_dom_sf"/>
</dbReference>
<feature type="transmembrane region" description="Helical" evidence="12">
    <location>
        <begin position="575"/>
        <end position="596"/>
    </location>
</feature>
<dbReference type="Pfam" id="PF08711">
    <property type="entry name" value="Med26"/>
    <property type="match status" value="1"/>
</dbReference>
<dbReference type="InterPro" id="IPR005821">
    <property type="entry name" value="Ion_trans_dom"/>
</dbReference>
<keyword evidence="16" id="KW-0251">Elongation factor</keyword>
<dbReference type="CDD" id="cd00183">
    <property type="entry name" value="TFIIS_I"/>
    <property type="match status" value="1"/>
</dbReference>
<feature type="domain" description="EF-hand" evidence="13">
    <location>
        <begin position="664"/>
        <end position="699"/>
    </location>
</feature>
<protein>
    <submittedName>
        <fullName evidence="16">Transcription elongation factor A protein 2</fullName>
    </submittedName>
</protein>
<dbReference type="InterPro" id="IPR011992">
    <property type="entry name" value="EF-hand-dom_pair"/>
</dbReference>
<dbReference type="GO" id="GO:0005216">
    <property type="term" value="F:monoatomic ion channel activity"/>
    <property type="evidence" value="ECO:0007669"/>
    <property type="project" value="InterPro"/>
</dbReference>
<feature type="transmembrane region" description="Helical" evidence="12">
    <location>
        <begin position="465"/>
        <end position="484"/>
    </location>
</feature>
<name>A0A1Q9C7W9_SYMMI</name>
<dbReference type="PANTHER" id="PTHR11477:SF0">
    <property type="entry name" value="IP08861P-RELATED"/>
    <property type="match status" value="1"/>
</dbReference>
<dbReference type="InterPro" id="IPR003618">
    <property type="entry name" value="TFIIS_cen_dom"/>
</dbReference>
<comment type="subcellular location">
    <subcellularLocation>
        <location evidence="1">Membrane</location>
        <topology evidence="1">Multi-pass membrane protein</topology>
    </subcellularLocation>
    <subcellularLocation>
        <location evidence="10">Nucleus</location>
    </subcellularLocation>
</comment>